<comment type="caution">
    <text evidence="2">The sequence shown here is derived from an EMBL/GenBank/DDBJ whole genome shotgun (WGS) entry which is preliminary data.</text>
</comment>
<dbReference type="InterPro" id="IPR011010">
    <property type="entry name" value="DNA_brk_join_enz"/>
</dbReference>
<evidence type="ECO:0008006" key="4">
    <source>
        <dbReference type="Google" id="ProtNLM"/>
    </source>
</evidence>
<protein>
    <recommendedName>
        <fullName evidence="4">Integrase</fullName>
    </recommendedName>
</protein>
<keyword evidence="1" id="KW-0233">DNA recombination</keyword>
<gene>
    <name evidence="2" type="ORF">JAO75_11425</name>
</gene>
<dbReference type="RefSeq" id="WP_199049267.1">
    <property type="nucleotide sequence ID" value="NZ_JAELXT010000009.1"/>
</dbReference>
<sequence length="866" mass="97577">MRKRKFGVTRRNDTTLGWVEREYPQFAEWRVLAMRWLEGETRGIDDRLQSLVSFFANYLASQRLPLDPKVFLSRETILPDFYKTSCPNTPKGVKYNNSIHSFLNFVLLRECSEPDDFGRPVVLSMYHNPVARRSKSGLPKLDESIHSPLPYGYIDELRQMLAQGPYFRDWLWAQSVLGAGIGKVGRVAPDWFEVTPNQIDKNDPDCVWRVRSRSQQGGGDVLEIWSPVRWVALLVKLILPLRTFQVRLLDSGEADTWRYDSTAKDPSAIWQFTSHPLTNHLREGSERKPLQQGVFRPSRMLIDGDNVSTVLYINTNKTADSGRSGPEKGYVLPWVAGGPVHSDVFYWLEKLRNWQSKYNPVRSRTSWTELDRRHIPAKSEVQLAGYPDSCFLFRVPEARLGERHLPIHERGLTTPWFELLEALENRLAARGETHAHGAPIRLVPPPEESNGRRTTLYPLHSLRVSLVTALALEGQLPFPILQKLVGHSRLMMTLYYTKPGATHIHAALSDATRRLEAQKEASIQTFLLDTEHAQLLEQTICNSPSSLAAAVPEHPANRNPAGWMPLHHGLCPVGGNTSEVEGNGGVGGCYNGGPVTVRGSNTLKTKHGPVPGGSRNCVRCRWFVTGPHHLPALVAHFNTIAYHFDEARNACLRHEVNLQEFKRRRAAAEASGEPFGELDALRQAERVWETSMKRFSDLAEDLVACWRLIERCRDVFDSSTGNGTALVAVGTAFDVDIAFEETESELFQLSVVCQDAEVYPDLEPGKAIIRRSQLLDATLYRNDLPPVFMKLSEQDQLHMGNAFMQHLARQMDPENPALGQRRVIELIDAGERLSDYLGVNLDKFLAVGAARPLKPVPNTSLIGSRR</sequence>
<keyword evidence="3" id="KW-1185">Reference proteome</keyword>
<dbReference type="Gene3D" id="1.10.443.10">
    <property type="entry name" value="Intergrase catalytic core"/>
    <property type="match status" value="1"/>
</dbReference>
<evidence type="ECO:0000256" key="1">
    <source>
        <dbReference type="ARBA" id="ARBA00023172"/>
    </source>
</evidence>
<dbReference type="Pfam" id="PF13009">
    <property type="entry name" value="Integrase_2"/>
    <property type="match status" value="1"/>
</dbReference>
<organism evidence="2 3">
    <name type="scientific">Microvirga splendida</name>
    <dbReference type="NCBI Taxonomy" id="2795727"/>
    <lineage>
        <taxon>Bacteria</taxon>
        <taxon>Pseudomonadati</taxon>
        <taxon>Pseudomonadota</taxon>
        <taxon>Alphaproteobacteria</taxon>
        <taxon>Hyphomicrobiales</taxon>
        <taxon>Methylobacteriaceae</taxon>
        <taxon>Microvirga</taxon>
    </lineage>
</organism>
<proteinExistence type="predicted"/>
<dbReference type="InterPro" id="IPR013762">
    <property type="entry name" value="Integrase-like_cat_sf"/>
</dbReference>
<dbReference type="EMBL" id="JAELXT010000009">
    <property type="protein sequence ID" value="MBJ6126016.1"/>
    <property type="molecule type" value="Genomic_DNA"/>
</dbReference>
<evidence type="ECO:0000313" key="2">
    <source>
        <dbReference type="EMBL" id="MBJ6126016.1"/>
    </source>
</evidence>
<accession>A0ABS0Y165</accession>
<reference evidence="3" key="1">
    <citation type="submission" date="2020-12" db="EMBL/GenBank/DDBJ databases">
        <title>Hymenobacter sp.</title>
        <authorList>
            <person name="Kim M.K."/>
        </authorList>
    </citation>
    <scope>NUCLEOTIDE SEQUENCE [LARGE SCALE GENOMIC DNA]</scope>
    <source>
        <strain evidence="3">BT325</strain>
    </source>
</reference>
<dbReference type="Proteomes" id="UP000620670">
    <property type="component" value="Unassembled WGS sequence"/>
</dbReference>
<name>A0ABS0Y165_9HYPH</name>
<evidence type="ECO:0000313" key="3">
    <source>
        <dbReference type="Proteomes" id="UP000620670"/>
    </source>
</evidence>
<dbReference type="SUPFAM" id="SSF56349">
    <property type="entry name" value="DNA breaking-rejoining enzymes"/>
    <property type="match status" value="1"/>
</dbReference>
<dbReference type="InterPro" id="IPR024965">
    <property type="entry name" value="Putative_integrase"/>
</dbReference>